<sequence length="143" mass="15390">MRLIKNVSIFASLILVVTPAAALDQTPAVVVTPLFETSATSSGQPIVLPQQNVQVIVSTYEIQAGATLPVHKHPFQRYAYVLAGTLGVSNEVTGKTAIFKTGDFILEAVEQWHKGANVGPDVVKLLVIDQIEKGQTNVVIKDR</sequence>
<comment type="caution">
    <text evidence="3">The sequence shown here is derived from an EMBL/GenBank/DDBJ whole genome shotgun (WGS) entry which is preliminary data.</text>
</comment>
<keyword evidence="1" id="KW-0732">Signal</keyword>
<gene>
    <name evidence="3" type="ORF">EK403_05735</name>
</gene>
<dbReference type="InterPro" id="IPR014710">
    <property type="entry name" value="RmlC-like_jellyroll"/>
</dbReference>
<dbReference type="OrthoDB" id="287220at2"/>
<evidence type="ECO:0000259" key="2">
    <source>
        <dbReference type="Pfam" id="PF07883"/>
    </source>
</evidence>
<proteinExistence type="predicted"/>
<evidence type="ECO:0000256" key="1">
    <source>
        <dbReference type="SAM" id="SignalP"/>
    </source>
</evidence>
<feature type="domain" description="Cupin type-2" evidence="2">
    <location>
        <begin position="60"/>
        <end position="128"/>
    </location>
</feature>
<dbReference type="Gene3D" id="2.60.120.10">
    <property type="entry name" value="Jelly Rolls"/>
    <property type="match status" value="1"/>
</dbReference>
<feature type="chain" id="PRO_5020320185" evidence="1">
    <location>
        <begin position="23"/>
        <end position="143"/>
    </location>
</feature>
<dbReference type="Pfam" id="PF07883">
    <property type="entry name" value="Cupin_2"/>
    <property type="match status" value="1"/>
</dbReference>
<dbReference type="AlphaFoldDB" id="A0A4Q0MKZ5"/>
<keyword evidence="4" id="KW-1185">Reference proteome</keyword>
<dbReference type="Proteomes" id="UP000289708">
    <property type="component" value="Unassembled WGS sequence"/>
</dbReference>
<evidence type="ECO:0000313" key="3">
    <source>
        <dbReference type="EMBL" id="RXF74324.1"/>
    </source>
</evidence>
<dbReference type="EMBL" id="RYFI01000004">
    <property type="protein sequence ID" value="RXF74324.1"/>
    <property type="molecule type" value="Genomic_DNA"/>
</dbReference>
<dbReference type="CDD" id="cd02236">
    <property type="entry name" value="cupin_CV2614-like"/>
    <property type="match status" value="1"/>
</dbReference>
<reference evidence="3 4" key="1">
    <citation type="submission" date="2018-12" db="EMBL/GenBank/DDBJ databases">
        <title>bacterium Hansschlegelia zhihuaiae S113.</title>
        <authorList>
            <person name="He J."/>
        </authorList>
    </citation>
    <scope>NUCLEOTIDE SEQUENCE [LARGE SCALE GENOMIC DNA]</scope>
    <source>
        <strain evidence="3 4">S 113</strain>
    </source>
</reference>
<evidence type="ECO:0000313" key="4">
    <source>
        <dbReference type="Proteomes" id="UP000289708"/>
    </source>
</evidence>
<dbReference type="InterPro" id="IPR013096">
    <property type="entry name" value="Cupin_2"/>
</dbReference>
<dbReference type="SUPFAM" id="SSF51182">
    <property type="entry name" value="RmlC-like cupins"/>
    <property type="match status" value="1"/>
</dbReference>
<dbReference type="InterPro" id="IPR011051">
    <property type="entry name" value="RmlC_Cupin_sf"/>
</dbReference>
<name>A0A4Q0MKZ5_9HYPH</name>
<organism evidence="3 4">
    <name type="scientific">Hansschlegelia zhihuaiae</name>
    <dbReference type="NCBI Taxonomy" id="405005"/>
    <lineage>
        <taxon>Bacteria</taxon>
        <taxon>Pseudomonadati</taxon>
        <taxon>Pseudomonadota</taxon>
        <taxon>Alphaproteobacteria</taxon>
        <taxon>Hyphomicrobiales</taxon>
        <taxon>Methylopilaceae</taxon>
        <taxon>Hansschlegelia</taxon>
    </lineage>
</organism>
<feature type="signal peptide" evidence="1">
    <location>
        <begin position="1"/>
        <end position="22"/>
    </location>
</feature>
<protein>
    <submittedName>
        <fullName evidence="3">Cupin domain-containing protein</fullName>
    </submittedName>
</protein>
<dbReference type="RefSeq" id="WP_128776549.1">
    <property type="nucleotide sequence ID" value="NZ_RYFI01000004.1"/>
</dbReference>
<accession>A0A4Q0MKZ5</accession>